<protein>
    <recommendedName>
        <fullName evidence="4">Metal-dependent hydrolase</fullName>
    </recommendedName>
</protein>
<keyword evidence="1" id="KW-0812">Transmembrane</keyword>
<organism evidence="2 3">
    <name type="scientific">Adineta steineri</name>
    <dbReference type="NCBI Taxonomy" id="433720"/>
    <lineage>
        <taxon>Eukaryota</taxon>
        <taxon>Metazoa</taxon>
        <taxon>Spiralia</taxon>
        <taxon>Gnathifera</taxon>
        <taxon>Rotifera</taxon>
        <taxon>Eurotatoria</taxon>
        <taxon>Bdelloidea</taxon>
        <taxon>Adinetida</taxon>
        <taxon>Adinetidae</taxon>
        <taxon>Adineta</taxon>
    </lineage>
</organism>
<evidence type="ECO:0000313" key="3">
    <source>
        <dbReference type="Proteomes" id="UP000663860"/>
    </source>
</evidence>
<name>A0A815M0W9_9BILA</name>
<dbReference type="EMBL" id="CAJNOE010001369">
    <property type="protein sequence ID" value="CAF1417083.1"/>
    <property type="molecule type" value="Genomic_DNA"/>
</dbReference>
<feature type="transmembrane region" description="Helical" evidence="1">
    <location>
        <begin position="24"/>
        <end position="48"/>
    </location>
</feature>
<gene>
    <name evidence="2" type="ORF">IZO911_LOCUS40439</name>
</gene>
<feature type="transmembrane region" description="Helical" evidence="1">
    <location>
        <begin position="199"/>
        <end position="220"/>
    </location>
</feature>
<feature type="transmembrane region" description="Helical" evidence="1">
    <location>
        <begin position="68"/>
        <end position="87"/>
    </location>
</feature>
<dbReference type="Proteomes" id="UP000663860">
    <property type="component" value="Unassembled WGS sequence"/>
</dbReference>
<keyword evidence="1" id="KW-1133">Transmembrane helix</keyword>
<feature type="transmembrane region" description="Helical" evidence="1">
    <location>
        <begin position="135"/>
        <end position="155"/>
    </location>
</feature>
<proteinExistence type="predicted"/>
<evidence type="ECO:0000313" key="2">
    <source>
        <dbReference type="EMBL" id="CAF1417083.1"/>
    </source>
</evidence>
<accession>A0A815M0W9</accession>
<keyword evidence="1" id="KW-0472">Membrane</keyword>
<dbReference type="AlphaFoldDB" id="A0A815M0W9"/>
<sequence length="232" mass="26111">MLVGHIACGFLVHYFSQPRNKPSWCSILGGTISDILAGIFILFGIEYVRGNPRFTPLGLDLVYIDITHSFLTTLIWAIIWSSFCHIVVKKKANIRMSSFLAVLSHWIADILVHKPDMPLYPNANTKYGLALWQNIPVQTWLGELMLILIVIGLMVDHYGFKKARFPLILLVSIHLLNYPGLPTNTTYALGKNFQNNPLLLRFSVGIAFIAANLVPALLVSKHLDTDDGHKRY</sequence>
<comment type="caution">
    <text evidence="2">The sequence shown here is derived from an EMBL/GenBank/DDBJ whole genome shotgun (WGS) entry which is preliminary data.</text>
</comment>
<evidence type="ECO:0000256" key="1">
    <source>
        <dbReference type="SAM" id="Phobius"/>
    </source>
</evidence>
<feature type="transmembrane region" description="Helical" evidence="1">
    <location>
        <begin position="167"/>
        <end position="187"/>
    </location>
</feature>
<evidence type="ECO:0008006" key="4">
    <source>
        <dbReference type="Google" id="ProtNLM"/>
    </source>
</evidence>
<reference evidence="2" key="1">
    <citation type="submission" date="2021-02" db="EMBL/GenBank/DDBJ databases">
        <authorList>
            <person name="Nowell W R."/>
        </authorList>
    </citation>
    <scope>NUCLEOTIDE SEQUENCE</scope>
</reference>